<dbReference type="AlphaFoldDB" id="A0A3L5TT36"/>
<dbReference type="Proteomes" id="UP000266721">
    <property type="component" value="Unassembled WGS sequence"/>
</dbReference>
<gene>
    <name evidence="2" type="ORF">AM593_08609</name>
</gene>
<keyword evidence="3" id="KW-1185">Reference proteome</keyword>
<comment type="caution">
    <text evidence="2">The sequence shown here is derived from an EMBL/GenBank/DDBJ whole genome shotgun (WGS) entry which is preliminary data.</text>
</comment>
<name>A0A3L5TT36_MYTGA</name>
<evidence type="ECO:0000256" key="1">
    <source>
        <dbReference type="SAM" id="MobiDB-lite"/>
    </source>
</evidence>
<feature type="compositionally biased region" description="Polar residues" evidence="1">
    <location>
        <begin position="702"/>
        <end position="726"/>
    </location>
</feature>
<feature type="region of interest" description="Disordered" evidence="1">
    <location>
        <begin position="702"/>
        <end position="836"/>
    </location>
</feature>
<evidence type="ECO:0000313" key="3">
    <source>
        <dbReference type="Proteomes" id="UP000266721"/>
    </source>
</evidence>
<accession>A0A3L5TT36</accession>
<feature type="non-terminal residue" evidence="2">
    <location>
        <position position="1"/>
    </location>
</feature>
<organism evidence="2 3">
    <name type="scientific">Mytilus galloprovincialis</name>
    <name type="common">Mediterranean mussel</name>
    <dbReference type="NCBI Taxonomy" id="29158"/>
    <lineage>
        <taxon>Eukaryota</taxon>
        <taxon>Metazoa</taxon>
        <taxon>Spiralia</taxon>
        <taxon>Lophotrochozoa</taxon>
        <taxon>Mollusca</taxon>
        <taxon>Bivalvia</taxon>
        <taxon>Autobranchia</taxon>
        <taxon>Pteriomorphia</taxon>
        <taxon>Mytilida</taxon>
        <taxon>Mytiloidea</taxon>
        <taxon>Mytilidae</taxon>
        <taxon>Mytilinae</taxon>
        <taxon>Mytilus</taxon>
    </lineage>
</organism>
<dbReference type="EMBL" id="KV585129">
    <property type="protein sequence ID" value="OPL33054.1"/>
    <property type="molecule type" value="Genomic_DNA"/>
</dbReference>
<evidence type="ECO:0000313" key="2">
    <source>
        <dbReference type="EMBL" id="OPL33054.1"/>
    </source>
</evidence>
<reference evidence="2 3" key="1">
    <citation type="journal article" date="2016" name="PLoS ONE">
        <title>A First Insight into the Genome of the Filter-Feeder Mussel Mytilus galloprovincialis.</title>
        <authorList>
            <person name="Murgarella M."/>
            <person name="Puiu D."/>
            <person name="Novoa B."/>
            <person name="Figueras A."/>
            <person name="Posada D."/>
            <person name="Canchaya C."/>
        </authorList>
    </citation>
    <scope>NUCLEOTIDE SEQUENCE [LARGE SCALE GENOMIC DNA]</scope>
    <source>
        <tissue evidence="2">Muscle</tissue>
    </source>
</reference>
<protein>
    <submittedName>
        <fullName evidence="2">Uncharacterized protein</fullName>
    </submittedName>
</protein>
<feature type="compositionally biased region" description="Polar residues" evidence="1">
    <location>
        <begin position="776"/>
        <end position="794"/>
    </location>
</feature>
<feature type="compositionally biased region" description="Basic and acidic residues" evidence="1">
    <location>
        <begin position="764"/>
        <end position="775"/>
    </location>
</feature>
<proteinExistence type="predicted"/>
<sequence>MEEVDIEIKQNFVDLDPRHGRFYEERSEYVKKFTETYIHKQDTNEVKKIENKSSYDLEWEALEIEWANYESCSDLTELSDLDDLDNNEEKADKNYKDDFLGYKEFLTYEETDEAKRNVRFLLYSYEAAIHELFQCYRYIKIKEFEIIAQEILLVKIEDLQAVFNEYMNRFFSGDYISREEELDSEIDLEYEEWGPYEEFLISVLEADKETIFPILVDTFVDYSEDKGIVNVIKEICDVEEMTWINKDIVLKSISDIASIRYHNQHCQLAKIILDINLIKVKGDFLIHQITLKLWDLLKISNKRKSKNNIETHRTAMKKKVQHKFTDMNNCPVYREEDVYDENELQEIKTILYRCICILRNAKKQAQFSDVHITDYTNAFDLNEQSLENEDQAGKKSNTGIMLIIMVLLLVAATRHHKSAKLKKYLSQNLKVGDSEREYIPCKRVKNQSEMIADITRFLATVVCKIIKGKDPESKCDGIWTTPPEHWPMNVPFFSPFNRGKCKHTCSDQLLLSTLLQHSKAVIPPKYKSLVESYQSFVNSTDKKDAKKHKEVLCRVKTIQTDVSVLDYALKYLHSDGFFTPEIYHSLHQWWTHENVENQTEITFANLQRVSEDRPKIRIEVTRKCVMLSVNMDYPAKSLVCYGISLDDSLPTTLDSNSQHCSDVDQLFNDDNSQGACVNKNLQIPHKQKSNSVAASLNESNYGTDTTQYSIINNDNETDSSKTNEPYTRNKLLPVESNSLSLSELEKSKENATSTKHAKFTSISNREETLARDSDGTNHTTDASGINPIQTGQCDNRQRAIVPETNESEVLIEKQSKGKKRKLSNEDNDNGMKKPLLMESDIKNDSVHKKTGEETVSDHQFDIDFLLEGCIDDISFQHDKSTSELSKNNSSLGSAEDEIMDTSFTDYDEVSDGLELLLDDLINYESGKTSRLEKELLLDNYT</sequence>